<feature type="compositionally biased region" description="Low complexity" evidence="1">
    <location>
        <begin position="366"/>
        <end position="382"/>
    </location>
</feature>
<dbReference type="Proteomes" id="UP000286097">
    <property type="component" value="Unassembled WGS sequence"/>
</dbReference>
<dbReference type="SUPFAM" id="SSF55961">
    <property type="entry name" value="Bet v1-like"/>
    <property type="match status" value="1"/>
</dbReference>
<sequence>MTECPTFPFSEFPCLNFSKKQQEELASSSDDLIEKTLKIYDDFHGTSKPMETTALNWKLVRRQKSLNVYKERNTKIKSNEDRRYLCSGLMPGSIEDMIDGAYADDMESMRIRSSILMHMFLDARIVQIFEKNPLTSSVIFSGIKWMALKTSIGPSLIHARDFLYYNRLGRIIDTQGRYFVYCIMKSVEVAELPPNQDKMKRGVISLCYLFRQFQEELVGCFMIGTTSMGGTLPRSVVQVIMVDRMLAVQKYLVIARAKAYSARITNSTDQIPSTSNSCDVCMKKPKMLRSSLKLCMGCRRNTCRKCREWCTVFRLDSRTQKPGKERFCTQCISDVTRPTMSNIYMCSLKDEYINSSTHNQDSSSASMESGPKHSSSPSSSRSQEILNIDPDAWLSASPDLDNLANFVERASVANSKDMQWNQGELEYYIDILQESGHVNVSQCMECKNSCNDRQRMQSYRQDFDPPSHYKDTYAEDDTSVSQDRDQKFFSVDDLD</sequence>
<dbReference type="Gene3D" id="3.30.530.20">
    <property type="match status" value="1"/>
</dbReference>
<name>A0A3R7W731_9STRA</name>
<dbReference type="PANTHER" id="PTHR13510:SF44">
    <property type="entry name" value="RABENOSYN-5"/>
    <property type="match status" value="1"/>
</dbReference>
<dbReference type="EMBL" id="QKXF01000266">
    <property type="protein sequence ID" value="RQM13320.1"/>
    <property type="molecule type" value="Genomic_DNA"/>
</dbReference>
<dbReference type="AlphaFoldDB" id="A0A3R7W731"/>
<evidence type="ECO:0000313" key="2">
    <source>
        <dbReference type="EMBL" id="RQM13320.1"/>
    </source>
</evidence>
<protein>
    <recommendedName>
        <fullName evidence="4">FYVE-type domain-containing protein</fullName>
    </recommendedName>
</protein>
<dbReference type="VEuPathDB" id="FungiDB:DD237_007272"/>
<evidence type="ECO:0008006" key="4">
    <source>
        <dbReference type="Google" id="ProtNLM"/>
    </source>
</evidence>
<comment type="caution">
    <text evidence="2">The sequence shown here is derived from an EMBL/GenBank/DDBJ whole genome shotgun (WGS) entry which is preliminary data.</text>
</comment>
<dbReference type="PANTHER" id="PTHR13510">
    <property type="entry name" value="FYVE-FINGER-CONTAINING RAB5 EFFECTOR PROTEIN RABENOSYN-5-RELATED"/>
    <property type="match status" value="1"/>
</dbReference>
<dbReference type="InterPro" id="IPR052727">
    <property type="entry name" value="Rab4/Rab5_effector"/>
</dbReference>
<dbReference type="OrthoDB" id="104733at2759"/>
<evidence type="ECO:0000313" key="3">
    <source>
        <dbReference type="Proteomes" id="UP000286097"/>
    </source>
</evidence>
<dbReference type="InterPro" id="IPR023393">
    <property type="entry name" value="START-like_dom_sf"/>
</dbReference>
<feature type="region of interest" description="Disordered" evidence="1">
    <location>
        <begin position="357"/>
        <end position="383"/>
    </location>
</feature>
<feature type="compositionally biased region" description="Basic and acidic residues" evidence="1">
    <location>
        <begin position="460"/>
        <end position="473"/>
    </location>
</feature>
<feature type="region of interest" description="Disordered" evidence="1">
    <location>
        <begin position="460"/>
        <end position="495"/>
    </location>
</feature>
<reference evidence="2 3" key="1">
    <citation type="submission" date="2018-06" db="EMBL/GenBank/DDBJ databases">
        <title>Comparative genomics of downy mildews reveals potential adaptations to biotrophy.</title>
        <authorList>
            <person name="Fletcher K."/>
            <person name="Klosterman S.J."/>
            <person name="Derevnina L."/>
            <person name="Martin F."/>
            <person name="Koike S."/>
            <person name="Reyes Chin-Wo S."/>
            <person name="Mou B."/>
            <person name="Michelmore R."/>
        </authorList>
    </citation>
    <scope>NUCLEOTIDE SEQUENCE [LARGE SCALE GENOMIC DNA]</scope>
    <source>
        <strain evidence="2 3">R13</strain>
    </source>
</reference>
<organism evidence="2 3">
    <name type="scientific">Peronospora effusa</name>
    <dbReference type="NCBI Taxonomy" id="542832"/>
    <lineage>
        <taxon>Eukaryota</taxon>
        <taxon>Sar</taxon>
        <taxon>Stramenopiles</taxon>
        <taxon>Oomycota</taxon>
        <taxon>Peronosporomycetes</taxon>
        <taxon>Peronosporales</taxon>
        <taxon>Peronosporaceae</taxon>
        <taxon>Peronospora</taxon>
    </lineage>
</organism>
<gene>
    <name evidence="2" type="ORF">DD237_007272</name>
</gene>
<proteinExistence type="predicted"/>
<evidence type="ECO:0000256" key="1">
    <source>
        <dbReference type="SAM" id="MobiDB-lite"/>
    </source>
</evidence>
<accession>A0A3R7W731</accession>